<name>A0A4R3REE2_9HYPH</name>
<protein>
    <submittedName>
        <fullName evidence="1">Uncharacterized protein</fullName>
    </submittedName>
</protein>
<comment type="caution">
    <text evidence="1">The sequence shown here is derived from an EMBL/GenBank/DDBJ whole genome shotgun (WGS) entry which is preliminary data.</text>
</comment>
<dbReference type="EMBL" id="SMBK01000014">
    <property type="protein sequence ID" value="TCU33898.1"/>
    <property type="molecule type" value="Genomic_DNA"/>
</dbReference>
<evidence type="ECO:0000313" key="1">
    <source>
        <dbReference type="EMBL" id="TCU33898.1"/>
    </source>
</evidence>
<gene>
    <name evidence="1" type="ORF">EV129_114140</name>
</gene>
<dbReference type="AlphaFoldDB" id="A0A4R3REE2"/>
<accession>A0A4R3REE2</accession>
<dbReference type="Proteomes" id="UP000295507">
    <property type="component" value="Unassembled WGS sequence"/>
</dbReference>
<evidence type="ECO:0000313" key="2">
    <source>
        <dbReference type="Proteomes" id="UP000295507"/>
    </source>
</evidence>
<sequence length="32" mass="3685">MRRKGLIFLYQPLEGLTIGMRHEQSQELGLAV</sequence>
<proteinExistence type="predicted"/>
<organism evidence="1 2">
    <name type="scientific">Rhizobium azibense</name>
    <dbReference type="NCBI Taxonomy" id="1136135"/>
    <lineage>
        <taxon>Bacteria</taxon>
        <taxon>Pseudomonadati</taxon>
        <taxon>Pseudomonadota</taxon>
        <taxon>Alphaproteobacteria</taxon>
        <taxon>Hyphomicrobiales</taxon>
        <taxon>Rhizobiaceae</taxon>
        <taxon>Rhizobium/Agrobacterium group</taxon>
        <taxon>Rhizobium</taxon>
    </lineage>
</organism>
<reference evidence="1 2" key="1">
    <citation type="submission" date="2019-03" db="EMBL/GenBank/DDBJ databases">
        <title>Genomic Encyclopedia of Type Strains, Phase IV (KMG-V): Genome sequencing to study the core and pangenomes of soil and plant-associated prokaryotes.</title>
        <authorList>
            <person name="Whitman W."/>
        </authorList>
    </citation>
    <scope>NUCLEOTIDE SEQUENCE [LARGE SCALE GENOMIC DNA]</scope>
    <source>
        <strain evidence="1 2">IE4868</strain>
    </source>
</reference>